<name>A0A2X0U500_9ACTO</name>
<evidence type="ECO:0000313" key="2">
    <source>
        <dbReference type="Proteomes" id="UP000250192"/>
    </source>
</evidence>
<accession>A0A2X0U500</accession>
<gene>
    <name evidence="1" type="ORF">NCTC9935_01701</name>
</gene>
<dbReference type="EMBL" id="UAPR01000007">
    <property type="protein sequence ID" value="SPT56176.1"/>
    <property type="molecule type" value="Genomic_DNA"/>
</dbReference>
<sequence>MLVLAPSNEGLVGRGLDTLHGDLAGPDLTCNSGGRLEKGQRFARIRARQTHEASHGLSTD</sequence>
<dbReference type="Proteomes" id="UP000250192">
    <property type="component" value="Unassembled WGS sequence"/>
</dbReference>
<organism evidence="1 2">
    <name type="scientific">Schaalia odontolytica</name>
    <dbReference type="NCBI Taxonomy" id="1660"/>
    <lineage>
        <taxon>Bacteria</taxon>
        <taxon>Bacillati</taxon>
        <taxon>Actinomycetota</taxon>
        <taxon>Actinomycetes</taxon>
        <taxon>Actinomycetales</taxon>
        <taxon>Actinomycetaceae</taxon>
        <taxon>Schaalia</taxon>
    </lineage>
</organism>
<reference evidence="1 2" key="1">
    <citation type="submission" date="2018-06" db="EMBL/GenBank/DDBJ databases">
        <authorList>
            <consortium name="Pathogen Informatics"/>
            <person name="Doyle S."/>
        </authorList>
    </citation>
    <scope>NUCLEOTIDE SEQUENCE [LARGE SCALE GENOMIC DNA]</scope>
    <source>
        <strain evidence="1 2">NCTC9935</strain>
    </source>
</reference>
<dbReference type="AlphaFoldDB" id="A0A2X0U500"/>
<evidence type="ECO:0000313" key="1">
    <source>
        <dbReference type="EMBL" id="SPT56176.1"/>
    </source>
</evidence>
<proteinExistence type="predicted"/>
<keyword evidence="2" id="KW-1185">Reference proteome</keyword>
<protein>
    <submittedName>
        <fullName evidence="1">Uncharacterized protein</fullName>
    </submittedName>
</protein>